<dbReference type="EMBL" id="CM042040">
    <property type="protein sequence ID" value="KAI3717477.1"/>
    <property type="molecule type" value="Genomic_DNA"/>
</dbReference>
<organism evidence="1 2">
    <name type="scientific">Smallanthus sonchifolius</name>
    <dbReference type="NCBI Taxonomy" id="185202"/>
    <lineage>
        <taxon>Eukaryota</taxon>
        <taxon>Viridiplantae</taxon>
        <taxon>Streptophyta</taxon>
        <taxon>Embryophyta</taxon>
        <taxon>Tracheophyta</taxon>
        <taxon>Spermatophyta</taxon>
        <taxon>Magnoliopsida</taxon>
        <taxon>eudicotyledons</taxon>
        <taxon>Gunneridae</taxon>
        <taxon>Pentapetalae</taxon>
        <taxon>asterids</taxon>
        <taxon>campanulids</taxon>
        <taxon>Asterales</taxon>
        <taxon>Asteraceae</taxon>
        <taxon>Asteroideae</taxon>
        <taxon>Heliantheae alliance</taxon>
        <taxon>Millerieae</taxon>
        <taxon>Smallanthus</taxon>
    </lineage>
</organism>
<gene>
    <name evidence="1" type="ORF">L1987_69116</name>
</gene>
<protein>
    <submittedName>
        <fullName evidence="1">Uncharacterized protein</fullName>
    </submittedName>
</protein>
<proteinExistence type="predicted"/>
<keyword evidence="2" id="KW-1185">Reference proteome</keyword>
<sequence length="166" mass="18234">MDLKHHPTKIPDHESETPPHSQPINLLSFANGKPHHHTPPHTAAATYKECLKNHAVAIGGHTLDGCGEFMPSPTYNPTEPSSFKCVACSCHRNFHLREPTNDYPAIRTRSLASPPSEPKNYAFGQHLLLLSTAAEHNHVATPGWRSKLVGESGSGLNLARNKRKKC</sequence>
<dbReference type="Proteomes" id="UP001056120">
    <property type="component" value="Linkage Group LG23"/>
</dbReference>
<evidence type="ECO:0000313" key="2">
    <source>
        <dbReference type="Proteomes" id="UP001056120"/>
    </source>
</evidence>
<comment type="caution">
    <text evidence="1">The sequence shown here is derived from an EMBL/GenBank/DDBJ whole genome shotgun (WGS) entry which is preliminary data.</text>
</comment>
<evidence type="ECO:0000313" key="1">
    <source>
        <dbReference type="EMBL" id="KAI3717477.1"/>
    </source>
</evidence>
<name>A0ACB9B5X6_9ASTR</name>
<reference evidence="2" key="1">
    <citation type="journal article" date="2022" name="Mol. Ecol. Resour.">
        <title>The genomes of chicory, endive, great burdock and yacon provide insights into Asteraceae palaeo-polyploidization history and plant inulin production.</title>
        <authorList>
            <person name="Fan W."/>
            <person name="Wang S."/>
            <person name="Wang H."/>
            <person name="Wang A."/>
            <person name="Jiang F."/>
            <person name="Liu H."/>
            <person name="Zhao H."/>
            <person name="Xu D."/>
            <person name="Zhang Y."/>
        </authorList>
    </citation>
    <scope>NUCLEOTIDE SEQUENCE [LARGE SCALE GENOMIC DNA]</scope>
    <source>
        <strain evidence="2">cv. Yunnan</strain>
    </source>
</reference>
<reference evidence="1 2" key="2">
    <citation type="journal article" date="2022" name="Mol. Ecol. Resour.">
        <title>The genomes of chicory, endive, great burdock and yacon provide insights into Asteraceae paleo-polyploidization history and plant inulin production.</title>
        <authorList>
            <person name="Fan W."/>
            <person name="Wang S."/>
            <person name="Wang H."/>
            <person name="Wang A."/>
            <person name="Jiang F."/>
            <person name="Liu H."/>
            <person name="Zhao H."/>
            <person name="Xu D."/>
            <person name="Zhang Y."/>
        </authorList>
    </citation>
    <scope>NUCLEOTIDE SEQUENCE [LARGE SCALE GENOMIC DNA]</scope>
    <source>
        <strain evidence="2">cv. Yunnan</strain>
        <tissue evidence="1">Leaves</tissue>
    </source>
</reference>
<accession>A0ACB9B5X6</accession>